<proteinExistence type="predicted"/>
<accession>A0ABX0XG84</accession>
<reference evidence="1 2" key="1">
    <citation type="submission" date="2020-03" db="EMBL/GenBank/DDBJ databases">
        <title>Genomic Encyclopedia of Type Strains, Phase IV (KMG-IV): sequencing the most valuable type-strain genomes for metagenomic binning, comparative biology and taxonomic classification.</title>
        <authorList>
            <person name="Goeker M."/>
        </authorList>
    </citation>
    <scope>NUCLEOTIDE SEQUENCE [LARGE SCALE GENOMIC DNA]</scope>
    <source>
        <strain evidence="1 2">DSM 105096</strain>
    </source>
</reference>
<dbReference type="Proteomes" id="UP000770785">
    <property type="component" value="Unassembled WGS sequence"/>
</dbReference>
<dbReference type="EMBL" id="JAATJH010000007">
    <property type="protein sequence ID" value="NJC27891.1"/>
    <property type="molecule type" value="Genomic_DNA"/>
</dbReference>
<keyword evidence="2" id="KW-1185">Reference proteome</keyword>
<protein>
    <submittedName>
        <fullName evidence="1">Uncharacterized protein</fullName>
    </submittedName>
</protein>
<comment type="caution">
    <text evidence="1">The sequence shown here is derived from an EMBL/GenBank/DDBJ whole genome shotgun (WGS) entry which is preliminary data.</text>
</comment>
<evidence type="ECO:0000313" key="2">
    <source>
        <dbReference type="Proteomes" id="UP000770785"/>
    </source>
</evidence>
<name>A0ABX0XG84_9BACT</name>
<organism evidence="1 2">
    <name type="scientific">Neolewinella antarctica</name>
    <dbReference type="NCBI Taxonomy" id="442734"/>
    <lineage>
        <taxon>Bacteria</taxon>
        <taxon>Pseudomonadati</taxon>
        <taxon>Bacteroidota</taxon>
        <taxon>Saprospiria</taxon>
        <taxon>Saprospirales</taxon>
        <taxon>Lewinellaceae</taxon>
        <taxon>Neolewinella</taxon>
    </lineage>
</organism>
<gene>
    <name evidence="1" type="ORF">GGR27_003410</name>
</gene>
<evidence type="ECO:0000313" key="1">
    <source>
        <dbReference type="EMBL" id="NJC27891.1"/>
    </source>
</evidence>
<sequence>MKNYINPFVTTLMIFSFGLLVASEIFDENILFKAGLACNTVAITVYAIADWRTSKSTSEGAKTP</sequence>